<protein>
    <submittedName>
        <fullName evidence="2">(African queen) hypothetical protein</fullName>
    </submittedName>
</protein>
<keyword evidence="1" id="KW-1133">Transmembrane helix</keyword>
<evidence type="ECO:0000313" key="3">
    <source>
        <dbReference type="Proteomes" id="UP000789524"/>
    </source>
</evidence>
<proteinExistence type="predicted"/>
<dbReference type="Proteomes" id="UP000789524">
    <property type="component" value="Unassembled WGS sequence"/>
</dbReference>
<evidence type="ECO:0000313" key="2">
    <source>
        <dbReference type="EMBL" id="CAG9585860.1"/>
    </source>
</evidence>
<accession>A0A8J2RKM5</accession>
<gene>
    <name evidence="2" type="ORF">DCHRY22_LOCUS16188</name>
</gene>
<keyword evidence="1" id="KW-0812">Transmembrane</keyword>
<evidence type="ECO:0000256" key="1">
    <source>
        <dbReference type="SAM" id="Phobius"/>
    </source>
</evidence>
<keyword evidence="1" id="KW-0472">Membrane</keyword>
<organism evidence="2 3">
    <name type="scientific">Danaus chrysippus</name>
    <name type="common">African queen</name>
    <dbReference type="NCBI Taxonomy" id="151541"/>
    <lineage>
        <taxon>Eukaryota</taxon>
        <taxon>Metazoa</taxon>
        <taxon>Ecdysozoa</taxon>
        <taxon>Arthropoda</taxon>
        <taxon>Hexapoda</taxon>
        <taxon>Insecta</taxon>
        <taxon>Pterygota</taxon>
        <taxon>Neoptera</taxon>
        <taxon>Endopterygota</taxon>
        <taxon>Lepidoptera</taxon>
        <taxon>Glossata</taxon>
        <taxon>Ditrysia</taxon>
        <taxon>Papilionoidea</taxon>
        <taxon>Nymphalidae</taxon>
        <taxon>Danainae</taxon>
        <taxon>Danaini</taxon>
        <taxon>Danaina</taxon>
        <taxon>Danaus</taxon>
        <taxon>Anosia</taxon>
    </lineage>
</organism>
<dbReference type="AlphaFoldDB" id="A0A8J2RKM5"/>
<sequence>MESSYTLPQGRSTKLKTLSEKKTRKTDDVSMFAFFVMSSIWVYAHFKTNFMAILRRRRKALYEIANSLITSPDTSFVDPYHRYIALSPSERHNYGLRRYWMSLYNFRESLKDDGAG</sequence>
<keyword evidence="3" id="KW-1185">Reference proteome</keyword>
<reference evidence="2" key="1">
    <citation type="submission" date="2021-09" db="EMBL/GenBank/DDBJ databases">
        <authorList>
            <person name="Martin H S."/>
        </authorList>
    </citation>
    <scope>NUCLEOTIDE SEQUENCE</scope>
</reference>
<comment type="caution">
    <text evidence="2">The sequence shown here is derived from an EMBL/GenBank/DDBJ whole genome shotgun (WGS) entry which is preliminary data.</text>
</comment>
<name>A0A8J2RKM5_9NEOP</name>
<dbReference type="EMBL" id="CAKASE010000083">
    <property type="protein sequence ID" value="CAG9585860.1"/>
    <property type="molecule type" value="Genomic_DNA"/>
</dbReference>
<feature type="transmembrane region" description="Helical" evidence="1">
    <location>
        <begin position="29"/>
        <end position="46"/>
    </location>
</feature>